<keyword evidence="3 7" id="KW-0347">Helicase</keyword>
<keyword evidence="2 7" id="KW-0378">Hydrolase</keyword>
<dbReference type="PANTHER" id="PTHR18934">
    <property type="entry name" value="ATP-DEPENDENT RNA HELICASE"/>
    <property type="match status" value="1"/>
</dbReference>
<dbReference type="PANTHER" id="PTHR18934:SF99">
    <property type="entry name" value="ATP-DEPENDENT RNA HELICASE DHX37-RELATED"/>
    <property type="match status" value="1"/>
</dbReference>
<keyword evidence="1" id="KW-0547">Nucleotide-binding</keyword>
<dbReference type="Pfam" id="PF00270">
    <property type="entry name" value="DEAD"/>
    <property type="match status" value="1"/>
</dbReference>
<dbReference type="InterPro" id="IPR011545">
    <property type="entry name" value="DEAD/DEAH_box_helicase_dom"/>
</dbReference>
<dbReference type="InterPro" id="IPR027417">
    <property type="entry name" value="P-loop_NTPase"/>
</dbReference>
<dbReference type="NCBIfam" id="TIGR01967">
    <property type="entry name" value="DEAH_box_HrpA"/>
    <property type="match status" value="1"/>
</dbReference>
<dbReference type="SMART" id="SM00487">
    <property type="entry name" value="DEXDc"/>
    <property type="match status" value="1"/>
</dbReference>
<dbReference type="CDD" id="cd18791">
    <property type="entry name" value="SF2_C_RHA"/>
    <property type="match status" value="1"/>
</dbReference>
<dbReference type="Pfam" id="PF00271">
    <property type="entry name" value="Helicase_C"/>
    <property type="match status" value="1"/>
</dbReference>
<gene>
    <name evidence="7" type="primary">hrpA</name>
    <name evidence="7" type="ORF">HCT46_05005</name>
</gene>
<evidence type="ECO:0000256" key="2">
    <source>
        <dbReference type="ARBA" id="ARBA00022801"/>
    </source>
</evidence>
<keyword evidence="8" id="KW-1185">Reference proteome</keyword>
<dbReference type="GO" id="GO:0005524">
    <property type="term" value="F:ATP binding"/>
    <property type="evidence" value="ECO:0007669"/>
    <property type="project" value="UniProtKB-KW"/>
</dbReference>
<evidence type="ECO:0000256" key="4">
    <source>
        <dbReference type="ARBA" id="ARBA00022840"/>
    </source>
</evidence>
<dbReference type="EC" id="3.6.4.13" evidence="7"/>
<dbReference type="PROSITE" id="PS51192">
    <property type="entry name" value="HELICASE_ATP_BIND_1"/>
    <property type="match status" value="1"/>
</dbReference>
<evidence type="ECO:0000259" key="5">
    <source>
        <dbReference type="PROSITE" id="PS51192"/>
    </source>
</evidence>
<dbReference type="Pfam" id="PF07717">
    <property type="entry name" value="OB_NTP_bind"/>
    <property type="match status" value="1"/>
</dbReference>
<reference evidence="7" key="1">
    <citation type="submission" date="2020-03" db="EMBL/GenBank/DDBJ databases">
        <title>Spirochaetal bacteria isolated from arthropods constitute a novel genus Entomospira genus novum within the order Spirochaetales.</title>
        <authorList>
            <person name="Grana-Miraglia L."/>
            <person name="Sikutova S."/>
            <person name="Fingerle V."/>
            <person name="Sing A."/>
            <person name="Castillo-Ramirez S."/>
            <person name="Margos G."/>
            <person name="Rudolf I."/>
        </authorList>
    </citation>
    <scope>NUCLEOTIDE SEQUENCE</scope>
    <source>
        <strain evidence="7">BR208</strain>
    </source>
</reference>
<evidence type="ECO:0000259" key="6">
    <source>
        <dbReference type="PROSITE" id="PS51194"/>
    </source>
</evidence>
<dbReference type="PROSITE" id="PS51194">
    <property type="entry name" value="HELICASE_CTER"/>
    <property type="match status" value="1"/>
</dbReference>
<evidence type="ECO:0000256" key="3">
    <source>
        <dbReference type="ARBA" id="ARBA00022806"/>
    </source>
</evidence>
<dbReference type="EMBL" id="JAATLK010000001">
    <property type="protein sequence ID" value="NIZ47273.1"/>
    <property type="molecule type" value="Genomic_DNA"/>
</dbReference>
<dbReference type="InterPro" id="IPR024590">
    <property type="entry name" value="HrpA_C"/>
</dbReference>
<dbReference type="Pfam" id="PF21010">
    <property type="entry name" value="HA2_C"/>
    <property type="match status" value="1"/>
</dbReference>
<dbReference type="InterPro" id="IPR010222">
    <property type="entry name" value="RNA_helicase_HrpA"/>
</dbReference>
<organism evidence="7 8">
    <name type="scientific">Entomospira nematocerorum</name>
    <dbReference type="NCBI Taxonomy" id="2719987"/>
    <lineage>
        <taxon>Bacteria</taxon>
        <taxon>Pseudomonadati</taxon>
        <taxon>Spirochaetota</taxon>
        <taxon>Spirochaetia</taxon>
        <taxon>Spirochaetales</taxon>
        <taxon>Spirochaetaceae</taxon>
        <taxon>Entomospira</taxon>
    </lineage>
</organism>
<dbReference type="Proteomes" id="UP000752013">
    <property type="component" value="Unassembled WGS sequence"/>
</dbReference>
<dbReference type="InterPro" id="IPR001650">
    <property type="entry name" value="Helicase_C-like"/>
</dbReference>
<dbReference type="InterPro" id="IPR007502">
    <property type="entry name" value="Helicase-assoc_dom"/>
</dbReference>
<evidence type="ECO:0000313" key="7">
    <source>
        <dbReference type="EMBL" id="NIZ47273.1"/>
    </source>
</evidence>
<dbReference type="GO" id="GO:0003723">
    <property type="term" value="F:RNA binding"/>
    <property type="evidence" value="ECO:0007669"/>
    <property type="project" value="TreeGrafter"/>
</dbReference>
<keyword evidence="4" id="KW-0067">ATP-binding</keyword>
<accession>A0A968GD59</accession>
<protein>
    <submittedName>
        <fullName evidence="7">ATP-dependent RNA helicase HrpA</fullName>
        <ecNumber evidence="7">3.6.4.13</ecNumber>
    </submittedName>
</protein>
<feature type="domain" description="Helicase C-terminal" evidence="6">
    <location>
        <begin position="227"/>
        <end position="399"/>
    </location>
</feature>
<sequence>MKRPPVKKTIRQWDIERQKERWLQRPLLFYPTDLPILQIKSELILHIQHHQVLIIAAETGSGKSTQLPKILLEAGVGQHGKIACVQPRRIAATSIAKRIAFELKQPLGQAVGYRIRFDDQTKDDTFIQIMTDGMLLSEFHQDRYLSEYDAIIIDEAHERSLNIDLLLGLLKELIAHRPQFKVIIASATIDTQKFSTFFHQAPILHAKGRHFDVEIRYQEPKEKDEDILDQVLRALEDLSLESVYGDILIFLPTEDFIKAFIDMAQKSQSKEKRLFLPLYARLSASEQQLIFQETDRRKIIVATNIAETSITLPNIHYVIDSGLARISQYSAQSRIQNLPIVAISQASANQRAGRCGRVSDGVCIRLYSEEDFLSRSQDTEPEIKRANLTETILRMLAMRIKDPEKFDFIDKPHTRLFSEGFKTLFELQAIPSLKKSERKLTHLGQAMSHLPLDPRLSRMLIAASDEGALKEVTIIAAALSVMDMRSFPEEKREDAKRIHQQYHSHGSDLLWYLNLYNTIIKNNFTSQSQLKRFCKDHYLHFMRVREWLSLNEQIGNLLKNKGYKPSELGIDRPWQMQEKSSASFPMGYTAIHRAILTGYISNIGIYKPPEEVKPSKNKPNKRSIKQGSYLDTRMQEFTIFPASSLVNATWPWIFSVKLWRTSRLFARESAAIEPQWISDLAKHLIQIRAHSPYYDLRKQEVVCTETHYLYSHPITQHTLRSYTRHNPEQATLLFITQGLILPDVIEPLLKEDIFSFLRHNTALIQNLNQSQAKLRRNNVLLDDYAIINFYQKHLKGIASIAVLRQKILNNKNWSKNLFLQLEDLLIAPELQEQLESYPSHVAIQDTQINLEYIFNPTVETDGVTAILTPKQVELLESEDPLLWQPPGLLKERITMMIKQLEKGYRIKLHPINKSVDTITKGIIPSGNFFQQLQRFCYEEFQVSIPKEAWESAYQRIDPYLKIQLAVRYTPHDAEDLARSNTLDNLKNVAFSRIKPDDFLRLALHWREEKIDTWPSKHPYLPTAIDIEEGGSIYGQAYPALVYDADSDHVHLELFKEQYTAEIEHRLATSKLVEKILKQELSALKKHYKIDFNSPFLFYFTSGKEAHEIFHQYIKSNYLRPSHLRSKEELLAYDANEKRARLWKSVEEDFTIYKSVLQTYHDLQQKIRKAQEKYQHNHIITLRENLELLTGKIGWLWMSKEKLHRLPTLLKMWQIRWDRALAHLSKDKERSSIFLSYYNKLHEVMHRDNTIAQEESIRKFIHILGEVELKTFVPETKGSIYTKKELEESLITL</sequence>
<dbReference type="Gene3D" id="3.40.50.300">
    <property type="entry name" value="P-loop containing nucleotide triphosphate hydrolases"/>
    <property type="match status" value="2"/>
</dbReference>
<dbReference type="Pfam" id="PF11898">
    <property type="entry name" value="DUF3418"/>
    <property type="match status" value="1"/>
</dbReference>
<dbReference type="InterPro" id="IPR011709">
    <property type="entry name" value="DEAD-box_helicase_OB_fold"/>
</dbReference>
<dbReference type="InterPro" id="IPR014001">
    <property type="entry name" value="Helicase_ATP-bd"/>
</dbReference>
<dbReference type="Gene3D" id="1.20.120.1080">
    <property type="match status" value="1"/>
</dbReference>
<dbReference type="GO" id="GO:0016787">
    <property type="term" value="F:hydrolase activity"/>
    <property type="evidence" value="ECO:0007669"/>
    <property type="project" value="UniProtKB-KW"/>
</dbReference>
<dbReference type="SUPFAM" id="SSF52540">
    <property type="entry name" value="P-loop containing nucleoside triphosphate hydrolases"/>
    <property type="match status" value="1"/>
</dbReference>
<proteinExistence type="predicted"/>
<dbReference type="SMART" id="SM00847">
    <property type="entry name" value="HA2"/>
    <property type="match status" value="1"/>
</dbReference>
<comment type="caution">
    <text evidence="7">The sequence shown here is derived from an EMBL/GenBank/DDBJ whole genome shotgun (WGS) entry which is preliminary data.</text>
</comment>
<dbReference type="SMART" id="SM00490">
    <property type="entry name" value="HELICc"/>
    <property type="match status" value="1"/>
</dbReference>
<dbReference type="RefSeq" id="WP_167703682.1">
    <property type="nucleotide sequence ID" value="NZ_CP118168.1"/>
</dbReference>
<evidence type="ECO:0000313" key="8">
    <source>
        <dbReference type="Proteomes" id="UP000752013"/>
    </source>
</evidence>
<name>A0A968GD59_9SPIO</name>
<evidence type="ECO:0000256" key="1">
    <source>
        <dbReference type="ARBA" id="ARBA00022741"/>
    </source>
</evidence>
<dbReference type="GO" id="GO:0003724">
    <property type="term" value="F:RNA helicase activity"/>
    <property type="evidence" value="ECO:0007669"/>
    <property type="project" value="UniProtKB-EC"/>
</dbReference>
<feature type="domain" description="Helicase ATP-binding" evidence="5">
    <location>
        <begin position="44"/>
        <end position="207"/>
    </location>
</feature>